<gene>
    <name evidence="3" type="primary">LOC109703825</name>
</gene>
<keyword evidence="2" id="KW-1185">Reference proteome</keyword>
<evidence type="ECO:0000313" key="2">
    <source>
        <dbReference type="Proteomes" id="UP000515123"/>
    </source>
</evidence>
<protein>
    <submittedName>
        <fullName evidence="3">Uncharacterized protein LOC109703825 isoform X1</fullName>
    </submittedName>
</protein>
<evidence type="ECO:0000256" key="1">
    <source>
        <dbReference type="SAM" id="Phobius"/>
    </source>
</evidence>
<reference evidence="2" key="1">
    <citation type="journal article" date="2015" name="Nat. Genet.">
        <title>The pineapple genome and the evolution of CAM photosynthesis.</title>
        <authorList>
            <person name="Ming R."/>
            <person name="VanBuren R."/>
            <person name="Wai C.M."/>
            <person name="Tang H."/>
            <person name="Schatz M.C."/>
            <person name="Bowers J.E."/>
            <person name="Lyons E."/>
            <person name="Wang M.L."/>
            <person name="Chen J."/>
            <person name="Biggers E."/>
            <person name="Zhang J."/>
            <person name="Huang L."/>
            <person name="Zhang L."/>
            <person name="Miao W."/>
            <person name="Zhang J."/>
            <person name="Ye Z."/>
            <person name="Miao C."/>
            <person name="Lin Z."/>
            <person name="Wang H."/>
            <person name="Zhou H."/>
            <person name="Yim W.C."/>
            <person name="Priest H.D."/>
            <person name="Zheng C."/>
            <person name="Woodhouse M."/>
            <person name="Edger P.P."/>
            <person name="Guyot R."/>
            <person name="Guo H.B."/>
            <person name="Guo H."/>
            <person name="Zheng G."/>
            <person name="Singh R."/>
            <person name="Sharma A."/>
            <person name="Min X."/>
            <person name="Zheng Y."/>
            <person name="Lee H."/>
            <person name="Gurtowski J."/>
            <person name="Sedlazeck F.J."/>
            <person name="Harkess A."/>
            <person name="McKain M.R."/>
            <person name="Liao Z."/>
            <person name="Fang J."/>
            <person name="Liu J."/>
            <person name="Zhang X."/>
            <person name="Zhang Q."/>
            <person name="Hu W."/>
            <person name="Qin Y."/>
            <person name="Wang K."/>
            <person name="Chen L.Y."/>
            <person name="Shirley N."/>
            <person name="Lin Y.R."/>
            <person name="Liu L.Y."/>
            <person name="Hernandez A.G."/>
            <person name="Wright C.L."/>
            <person name="Bulone V."/>
            <person name="Tuskan G.A."/>
            <person name="Heath K."/>
            <person name="Zee F."/>
            <person name="Moore P.H."/>
            <person name="Sunkar R."/>
            <person name="Leebens-Mack J.H."/>
            <person name="Mockler T."/>
            <person name="Bennetzen J.L."/>
            <person name="Freeling M."/>
            <person name="Sankoff D."/>
            <person name="Paterson A.H."/>
            <person name="Zhu X."/>
            <person name="Yang X."/>
            <person name="Smith J.A."/>
            <person name="Cushman J.C."/>
            <person name="Paull R.E."/>
            <person name="Yu Q."/>
        </authorList>
    </citation>
    <scope>NUCLEOTIDE SEQUENCE [LARGE SCALE GENOMIC DNA]</scope>
    <source>
        <strain evidence="2">cv. F153</strain>
    </source>
</reference>
<reference evidence="3" key="2">
    <citation type="submission" date="2025-08" db="UniProtKB">
        <authorList>
            <consortium name="RefSeq"/>
        </authorList>
    </citation>
    <scope>IDENTIFICATION</scope>
    <source>
        <tissue evidence="3">Leaf</tissue>
    </source>
</reference>
<keyword evidence="1" id="KW-1133">Transmembrane helix</keyword>
<sequence length="122" mass="14266">MSRCLQRHTVFAIQLIILELDKSSLRLTPCTLQDQRQTSRFKSQEKILILGELASTSKQAILLLYYLLWYMRSITFVLEEMRKQEKATTVIWLINIMIWQPAFTSMAGENLFTLLTDGKVNH</sequence>
<evidence type="ECO:0000313" key="3">
    <source>
        <dbReference type="RefSeq" id="XP_020080136.1"/>
    </source>
</evidence>
<proteinExistence type="predicted"/>
<dbReference type="GeneID" id="109703825"/>
<organism evidence="2 3">
    <name type="scientific">Ananas comosus</name>
    <name type="common">Pineapple</name>
    <name type="synonym">Ananas ananas</name>
    <dbReference type="NCBI Taxonomy" id="4615"/>
    <lineage>
        <taxon>Eukaryota</taxon>
        <taxon>Viridiplantae</taxon>
        <taxon>Streptophyta</taxon>
        <taxon>Embryophyta</taxon>
        <taxon>Tracheophyta</taxon>
        <taxon>Spermatophyta</taxon>
        <taxon>Magnoliopsida</taxon>
        <taxon>Liliopsida</taxon>
        <taxon>Poales</taxon>
        <taxon>Bromeliaceae</taxon>
        <taxon>Bromelioideae</taxon>
        <taxon>Ananas</taxon>
    </lineage>
</organism>
<keyword evidence="1" id="KW-0812">Transmembrane</keyword>
<dbReference type="RefSeq" id="XP_020080136.1">
    <property type="nucleotide sequence ID" value="XM_020224547.1"/>
</dbReference>
<name>A0A6P5EAC3_ANACO</name>
<accession>A0A6P5EAC3</accession>
<keyword evidence="1" id="KW-0472">Membrane</keyword>
<dbReference type="Proteomes" id="UP000515123">
    <property type="component" value="Unplaced"/>
</dbReference>
<dbReference type="AlphaFoldDB" id="A0A6P5EAC3"/>
<feature type="transmembrane region" description="Helical" evidence="1">
    <location>
        <begin position="90"/>
        <end position="108"/>
    </location>
</feature>